<dbReference type="AlphaFoldDB" id="A0A284RUT5"/>
<reference evidence="3" key="1">
    <citation type="journal article" date="2017" name="Nat. Ecol. Evol.">
        <title>Genome expansion and lineage-specific genetic innovations in the forest pathogenic fungi Armillaria.</title>
        <authorList>
            <person name="Sipos G."/>
            <person name="Prasanna A.N."/>
            <person name="Walter M.C."/>
            <person name="O'Connor E."/>
            <person name="Balint B."/>
            <person name="Krizsan K."/>
            <person name="Kiss B."/>
            <person name="Hess J."/>
            <person name="Varga T."/>
            <person name="Slot J."/>
            <person name="Riley R."/>
            <person name="Boka B."/>
            <person name="Rigling D."/>
            <person name="Barry K."/>
            <person name="Lee J."/>
            <person name="Mihaltcheva S."/>
            <person name="LaButti K."/>
            <person name="Lipzen A."/>
            <person name="Waldron R."/>
            <person name="Moloney N.M."/>
            <person name="Sperisen C."/>
            <person name="Kredics L."/>
            <person name="Vagvoelgyi C."/>
            <person name="Patrignani A."/>
            <person name="Fitzpatrick D."/>
            <person name="Nagy I."/>
            <person name="Doyle S."/>
            <person name="Anderson J.B."/>
            <person name="Grigoriev I.V."/>
            <person name="Gueldener U."/>
            <person name="Muensterkoetter M."/>
            <person name="Nagy L.G."/>
        </authorList>
    </citation>
    <scope>NUCLEOTIDE SEQUENCE [LARGE SCALE GENOMIC DNA]</scope>
    <source>
        <strain evidence="3">C18/9</strain>
    </source>
</reference>
<name>A0A284RUT5_ARMOS</name>
<keyword evidence="3" id="KW-1185">Reference proteome</keyword>
<dbReference type="Proteomes" id="UP000219338">
    <property type="component" value="Unassembled WGS sequence"/>
</dbReference>
<gene>
    <name evidence="2" type="ORF">ARMOST_15929</name>
</gene>
<accession>A0A284RUT5</accession>
<feature type="compositionally biased region" description="Acidic residues" evidence="1">
    <location>
        <begin position="193"/>
        <end position="202"/>
    </location>
</feature>
<organism evidence="2 3">
    <name type="scientific">Armillaria ostoyae</name>
    <name type="common">Armillaria root rot fungus</name>
    <dbReference type="NCBI Taxonomy" id="47428"/>
    <lineage>
        <taxon>Eukaryota</taxon>
        <taxon>Fungi</taxon>
        <taxon>Dikarya</taxon>
        <taxon>Basidiomycota</taxon>
        <taxon>Agaricomycotina</taxon>
        <taxon>Agaricomycetes</taxon>
        <taxon>Agaricomycetidae</taxon>
        <taxon>Agaricales</taxon>
        <taxon>Marasmiineae</taxon>
        <taxon>Physalacriaceae</taxon>
        <taxon>Armillaria</taxon>
    </lineage>
</organism>
<dbReference type="OrthoDB" id="2910278at2759"/>
<proteinExistence type="predicted"/>
<protein>
    <submittedName>
        <fullName evidence="2">Uncharacterized protein</fullName>
    </submittedName>
</protein>
<evidence type="ECO:0000256" key="1">
    <source>
        <dbReference type="SAM" id="MobiDB-lite"/>
    </source>
</evidence>
<dbReference type="EMBL" id="FUEG01000017">
    <property type="protein sequence ID" value="SJL12502.1"/>
    <property type="molecule type" value="Genomic_DNA"/>
</dbReference>
<sequence>MSRFDVADFVASSGKGPGQLADIAYFLCKRDQKSFRAICIVTAPHIFHHLRGLQSLQISNFELYDTPSGFWIELTQQKIYIPCITLKSYSMPSAVIDYLVSNQGMSELSFELEEETDRGDVLKRMLSEVVPRHSRTEVLHLSSSWGSHWTIGHFPGYVAGVSNARNYEVDLRSEVMLHTPELASSDERKGSDEQEWSGEESSDALALYASRVMRIS</sequence>
<feature type="region of interest" description="Disordered" evidence="1">
    <location>
        <begin position="180"/>
        <end position="202"/>
    </location>
</feature>
<dbReference type="STRING" id="47428.A0A284RUT5"/>
<evidence type="ECO:0000313" key="2">
    <source>
        <dbReference type="EMBL" id="SJL12502.1"/>
    </source>
</evidence>
<evidence type="ECO:0000313" key="3">
    <source>
        <dbReference type="Proteomes" id="UP000219338"/>
    </source>
</evidence>